<gene>
    <name evidence="2" type="ORF">LXT12_23380</name>
</gene>
<feature type="signal peptide" evidence="1">
    <location>
        <begin position="1"/>
        <end position="18"/>
    </location>
</feature>
<name>A0ABS8XM83_9BURK</name>
<dbReference type="Proteomes" id="UP001201463">
    <property type="component" value="Unassembled WGS sequence"/>
</dbReference>
<protein>
    <recommendedName>
        <fullName evidence="4">Lipoprotein</fullName>
    </recommendedName>
</protein>
<evidence type="ECO:0000313" key="3">
    <source>
        <dbReference type="Proteomes" id="UP001201463"/>
    </source>
</evidence>
<feature type="chain" id="PRO_5045483360" description="Lipoprotein" evidence="1">
    <location>
        <begin position="19"/>
        <end position="166"/>
    </location>
</feature>
<dbReference type="RefSeq" id="WP_233394713.1">
    <property type="nucleotide sequence ID" value="NZ_JAJTWT010000014.1"/>
</dbReference>
<dbReference type="EMBL" id="JAJTWT010000014">
    <property type="protein sequence ID" value="MCE4540198.1"/>
    <property type="molecule type" value="Genomic_DNA"/>
</dbReference>
<keyword evidence="1" id="KW-0732">Signal</keyword>
<evidence type="ECO:0000256" key="1">
    <source>
        <dbReference type="SAM" id="SignalP"/>
    </source>
</evidence>
<proteinExistence type="predicted"/>
<comment type="caution">
    <text evidence="2">The sequence shown here is derived from an EMBL/GenBank/DDBJ whole genome shotgun (WGS) entry which is preliminary data.</text>
</comment>
<reference evidence="2 3" key="1">
    <citation type="submission" date="2021-12" db="EMBL/GenBank/DDBJ databases">
        <title>Genome seq of p7.</title>
        <authorList>
            <person name="Seo T."/>
        </authorList>
    </citation>
    <scope>NUCLEOTIDE SEQUENCE [LARGE SCALE GENOMIC DNA]</scope>
    <source>
        <strain evidence="2 3">P7</strain>
    </source>
</reference>
<evidence type="ECO:0000313" key="2">
    <source>
        <dbReference type="EMBL" id="MCE4540198.1"/>
    </source>
</evidence>
<sequence length="166" mass="17241">MRAAAAAGLLLLAGCAGFRGFEPATPDGYDGPTVNVADEVVQIDAGLVHVFEMTQIDGRRLLSTSVATLNANRGRGFAETPVAMSNEVPPRPARVRLQAVTQYAAPLLAMTHPTCQVQGDVAFTPEAGHRYRVAGRIAAAECAAWIEDAATGRPVTEAVSGKGTGP</sequence>
<organism evidence="2 3">
    <name type="scientific">Pelomonas caseinilytica</name>
    <dbReference type="NCBI Taxonomy" id="2906763"/>
    <lineage>
        <taxon>Bacteria</taxon>
        <taxon>Pseudomonadati</taxon>
        <taxon>Pseudomonadota</taxon>
        <taxon>Betaproteobacteria</taxon>
        <taxon>Burkholderiales</taxon>
        <taxon>Sphaerotilaceae</taxon>
        <taxon>Roseateles</taxon>
    </lineage>
</organism>
<accession>A0ABS8XM83</accession>
<dbReference type="PROSITE" id="PS51257">
    <property type="entry name" value="PROKAR_LIPOPROTEIN"/>
    <property type="match status" value="1"/>
</dbReference>
<keyword evidence="3" id="KW-1185">Reference proteome</keyword>
<evidence type="ECO:0008006" key="4">
    <source>
        <dbReference type="Google" id="ProtNLM"/>
    </source>
</evidence>